<dbReference type="Proteomes" id="UP001497480">
    <property type="component" value="Unassembled WGS sequence"/>
</dbReference>
<comment type="caution">
    <text evidence="4">The sequence shown here is derived from an EMBL/GenBank/DDBJ whole genome shotgun (WGS) entry which is preliminary data.</text>
</comment>
<feature type="signal peptide" evidence="3">
    <location>
        <begin position="1"/>
        <end position="31"/>
    </location>
</feature>
<feature type="chain" id="PRO_5043807956" evidence="3">
    <location>
        <begin position="32"/>
        <end position="151"/>
    </location>
</feature>
<feature type="compositionally biased region" description="Pro residues" evidence="1">
    <location>
        <begin position="83"/>
        <end position="110"/>
    </location>
</feature>
<protein>
    <submittedName>
        <fullName evidence="4">Uncharacterized protein</fullName>
    </submittedName>
</protein>
<organism evidence="4 5">
    <name type="scientific">Lupinus luteus</name>
    <name type="common">European yellow lupine</name>
    <dbReference type="NCBI Taxonomy" id="3873"/>
    <lineage>
        <taxon>Eukaryota</taxon>
        <taxon>Viridiplantae</taxon>
        <taxon>Streptophyta</taxon>
        <taxon>Embryophyta</taxon>
        <taxon>Tracheophyta</taxon>
        <taxon>Spermatophyta</taxon>
        <taxon>Magnoliopsida</taxon>
        <taxon>eudicotyledons</taxon>
        <taxon>Gunneridae</taxon>
        <taxon>Pentapetalae</taxon>
        <taxon>rosids</taxon>
        <taxon>fabids</taxon>
        <taxon>Fabales</taxon>
        <taxon>Fabaceae</taxon>
        <taxon>Papilionoideae</taxon>
        <taxon>50 kb inversion clade</taxon>
        <taxon>genistoids sensu lato</taxon>
        <taxon>core genistoids</taxon>
        <taxon>Genisteae</taxon>
        <taxon>Lupinus</taxon>
    </lineage>
</organism>
<evidence type="ECO:0000313" key="5">
    <source>
        <dbReference type="Proteomes" id="UP001497480"/>
    </source>
</evidence>
<dbReference type="PANTHER" id="PTHR35094:SF7">
    <property type="entry name" value="LEUCINE-RICH REPEAT EXTENSIN-LIKE PROTEIN 2"/>
    <property type="match status" value="1"/>
</dbReference>
<feature type="compositionally biased region" description="Pro residues" evidence="1">
    <location>
        <begin position="57"/>
        <end position="72"/>
    </location>
</feature>
<feature type="region of interest" description="Disordered" evidence="1">
    <location>
        <begin position="55"/>
        <end position="110"/>
    </location>
</feature>
<keyword evidence="2" id="KW-1133">Transmembrane helix</keyword>
<proteinExistence type="predicted"/>
<accession>A0AAV1WE86</accession>
<name>A0AAV1WE86_LUPLU</name>
<sequence length="151" mass="16044">MVSPTHILSSPKKLTTLLFLFCISLSSLVEARTTSNKLDTEIKCGSCPCGNPCDEQLPPPPPLPQTPPPQPLPEISSPLSCDLPPPPSPSLPPPPPPPPSRPPPTPPPPRFIYITGGPADAYNYYSASQNRVVGLLLLACLEALFVTMVFG</sequence>
<evidence type="ECO:0000256" key="2">
    <source>
        <dbReference type="SAM" id="Phobius"/>
    </source>
</evidence>
<dbReference type="PANTHER" id="PTHR35094">
    <property type="entry name" value="LEUCINE-RICH REPEAT EXTENSIN-LIKE PROTEIN 2"/>
    <property type="match status" value="1"/>
</dbReference>
<dbReference type="EMBL" id="CAXHTB010000006">
    <property type="protein sequence ID" value="CAL0307644.1"/>
    <property type="molecule type" value="Genomic_DNA"/>
</dbReference>
<evidence type="ECO:0000313" key="4">
    <source>
        <dbReference type="EMBL" id="CAL0307644.1"/>
    </source>
</evidence>
<evidence type="ECO:0000256" key="1">
    <source>
        <dbReference type="SAM" id="MobiDB-lite"/>
    </source>
</evidence>
<keyword evidence="5" id="KW-1185">Reference proteome</keyword>
<gene>
    <name evidence="4" type="ORF">LLUT_LOCUS8704</name>
</gene>
<keyword evidence="2" id="KW-0812">Transmembrane</keyword>
<keyword evidence="2" id="KW-0472">Membrane</keyword>
<keyword evidence="3" id="KW-0732">Signal</keyword>
<evidence type="ECO:0000256" key="3">
    <source>
        <dbReference type="SAM" id="SignalP"/>
    </source>
</evidence>
<dbReference type="AlphaFoldDB" id="A0AAV1WE86"/>
<reference evidence="4 5" key="1">
    <citation type="submission" date="2024-03" db="EMBL/GenBank/DDBJ databases">
        <authorList>
            <person name="Martinez-Hernandez J."/>
        </authorList>
    </citation>
    <scope>NUCLEOTIDE SEQUENCE [LARGE SCALE GENOMIC DNA]</scope>
</reference>
<feature type="transmembrane region" description="Helical" evidence="2">
    <location>
        <begin position="132"/>
        <end position="150"/>
    </location>
</feature>